<evidence type="ECO:0000313" key="3">
    <source>
        <dbReference type="Proteomes" id="UP000198341"/>
    </source>
</evidence>
<proteinExistence type="predicted"/>
<reference evidence="2 3" key="1">
    <citation type="submission" date="2011-10" db="EMBL/GenBank/DDBJ databases">
        <authorList>
            <person name="Genoscope - CEA"/>
        </authorList>
    </citation>
    <scope>NUCLEOTIDE SEQUENCE [LARGE SCALE GENOMIC DNA]</scope>
    <source>
        <strain evidence="2 3">RCC 1105</strain>
    </source>
</reference>
<dbReference type="Pfam" id="PF07366">
    <property type="entry name" value="SnoaL"/>
    <property type="match status" value="1"/>
</dbReference>
<keyword evidence="1" id="KW-0472">Membrane</keyword>
<dbReference type="AlphaFoldDB" id="K8FEJ2"/>
<dbReference type="InterPro" id="IPR009959">
    <property type="entry name" value="Cyclase_SnoaL-like"/>
</dbReference>
<keyword evidence="3" id="KW-1185">Reference proteome</keyword>
<dbReference type="Gene3D" id="3.10.450.50">
    <property type="match status" value="1"/>
</dbReference>
<dbReference type="RefSeq" id="XP_007512228.1">
    <property type="nucleotide sequence ID" value="XM_007512166.1"/>
</dbReference>
<organism evidence="2 3">
    <name type="scientific">Bathycoccus prasinos</name>
    <dbReference type="NCBI Taxonomy" id="41875"/>
    <lineage>
        <taxon>Eukaryota</taxon>
        <taxon>Viridiplantae</taxon>
        <taxon>Chlorophyta</taxon>
        <taxon>Mamiellophyceae</taxon>
        <taxon>Mamiellales</taxon>
        <taxon>Bathycoccaceae</taxon>
        <taxon>Bathycoccus</taxon>
    </lineage>
</organism>
<evidence type="ECO:0008006" key="4">
    <source>
        <dbReference type="Google" id="ProtNLM"/>
    </source>
</evidence>
<accession>K8FEJ2</accession>
<keyword evidence="1" id="KW-0812">Transmembrane</keyword>
<dbReference type="InterPro" id="IPR032710">
    <property type="entry name" value="NTF2-like_dom_sf"/>
</dbReference>
<gene>
    <name evidence="2" type="ORF">Bathy07g01740</name>
</gene>
<feature type="transmembrane region" description="Helical" evidence="1">
    <location>
        <begin position="15"/>
        <end position="35"/>
    </location>
</feature>
<evidence type="ECO:0000256" key="1">
    <source>
        <dbReference type="SAM" id="Phobius"/>
    </source>
</evidence>
<dbReference type="GeneID" id="19014664"/>
<dbReference type="EMBL" id="FO082272">
    <property type="protein sequence ID" value="CCO66316.1"/>
    <property type="molecule type" value="Genomic_DNA"/>
</dbReference>
<dbReference type="GO" id="GO:0030638">
    <property type="term" value="P:polyketide metabolic process"/>
    <property type="evidence" value="ECO:0007669"/>
    <property type="project" value="InterPro"/>
</dbReference>
<evidence type="ECO:0000313" key="2">
    <source>
        <dbReference type="EMBL" id="CCO66316.1"/>
    </source>
</evidence>
<protein>
    <recommendedName>
        <fullName evidence="4">SnoaL-like domain-containing protein</fullName>
    </recommendedName>
</protein>
<dbReference type="KEGG" id="bpg:Bathy07g01740"/>
<keyword evidence="1" id="KW-1133">Transmembrane helix</keyword>
<dbReference type="OrthoDB" id="496517at2759"/>
<dbReference type="Proteomes" id="UP000198341">
    <property type="component" value="Chromosome 7"/>
</dbReference>
<sequence length="272" mass="30394">MPPVVKDERKSGIRGLFKTTALATVVATLTNVFFWSKKKKPAVKTVTLHKTQIRKLYRRVWNQPEQISRDHACSEYIHPEHILIDPSNPNPKPGVESYCNGVNALRQALPTIKMYIDDMIEQGCKVAVQLSFVASLGERKAKWTGTAVMEFEDDLIVKTWINTDSISAMIQLGLVNDLLRTNSGIGSEVATTTAGGAKITNKVPLRRDKEAVAAAQALLGRTEEHPTEVLTGKEWLEYFDAIQEEEWEHGSQMSQKELELQHDDLSGLDVVV</sequence>
<name>K8FEJ2_9CHLO</name>
<dbReference type="SUPFAM" id="SSF54427">
    <property type="entry name" value="NTF2-like"/>
    <property type="match status" value="1"/>
</dbReference>